<feature type="compositionally biased region" description="Polar residues" evidence="1">
    <location>
        <begin position="258"/>
        <end position="281"/>
    </location>
</feature>
<feature type="compositionally biased region" description="Low complexity" evidence="1">
    <location>
        <begin position="69"/>
        <end position="80"/>
    </location>
</feature>
<feature type="compositionally biased region" description="Low complexity" evidence="1">
    <location>
        <begin position="351"/>
        <end position="362"/>
    </location>
</feature>
<feature type="compositionally biased region" description="Basic and acidic residues" evidence="1">
    <location>
        <begin position="670"/>
        <end position="685"/>
    </location>
</feature>
<feature type="compositionally biased region" description="Polar residues" evidence="1">
    <location>
        <begin position="293"/>
        <end position="303"/>
    </location>
</feature>
<feature type="compositionally biased region" description="Basic and acidic residues" evidence="1">
    <location>
        <begin position="706"/>
        <end position="717"/>
    </location>
</feature>
<feature type="region of interest" description="Disordered" evidence="1">
    <location>
        <begin position="17"/>
        <end position="478"/>
    </location>
</feature>
<reference evidence="2 3" key="1">
    <citation type="journal article" date="2012" name="Science">
        <title>The Paleozoic origin of enzymatic lignin decomposition reconstructed from 31 fungal genomes.</title>
        <authorList>
            <person name="Floudas D."/>
            <person name="Binder M."/>
            <person name="Riley R."/>
            <person name="Barry K."/>
            <person name="Blanchette R.A."/>
            <person name="Henrissat B."/>
            <person name="Martinez A.T."/>
            <person name="Otillar R."/>
            <person name="Spatafora J.W."/>
            <person name="Yadav J.S."/>
            <person name="Aerts A."/>
            <person name="Benoit I."/>
            <person name="Boyd A."/>
            <person name="Carlson A."/>
            <person name="Copeland A."/>
            <person name="Coutinho P.M."/>
            <person name="de Vries R.P."/>
            <person name="Ferreira P."/>
            <person name="Findley K."/>
            <person name="Foster B."/>
            <person name="Gaskell J."/>
            <person name="Glotzer D."/>
            <person name="Gorecki P."/>
            <person name="Heitman J."/>
            <person name="Hesse C."/>
            <person name="Hori C."/>
            <person name="Igarashi K."/>
            <person name="Jurgens J.A."/>
            <person name="Kallen N."/>
            <person name="Kersten P."/>
            <person name="Kohler A."/>
            <person name="Kuees U."/>
            <person name="Kumar T.K.A."/>
            <person name="Kuo A."/>
            <person name="LaButti K."/>
            <person name="Larrondo L.F."/>
            <person name="Lindquist E."/>
            <person name="Ling A."/>
            <person name="Lombard V."/>
            <person name="Lucas S."/>
            <person name="Lundell T."/>
            <person name="Martin R."/>
            <person name="McLaughlin D.J."/>
            <person name="Morgenstern I."/>
            <person name="Morin E."/>
            <person name="Murat C."/>
            <person name="Nagy L.G."/>
            <person name="Nolan M."/>
            <person name="Ohm R.A."/>
            <person name="Patyshakuliyeva A."/>
            <person name="Rokas A."/>
            <person name="Ruiz-Duenas F.J."/>
            <person name="Sabat G."/>
            <person name="Salamov A."/>
            <person name="Samejima M."/>
            <person name="Schmutz J."/>
            <person name="Slot J.C."/>
            <person name="St John F."/>
            <person name="Stenlid J."/>
            <person name="Sun H."/>
            <person name="Sun S."/>
            <person name="Syed K."/>
            <person name="Tsang A."/>
            <person name="Wiebenga A."/>
            <person name="Young D."/>
            <person name="Pisabarro A."/>
            <person name="Eastwood D.C."/>
            <person name="Martin F."/>
            <person name="Cullen D."/>
            <person name="Grigoriev I.V."/>
            <person name="Hibbett D.S."/>
        </authorList>
    </citation>
    <scope>NUCLEOTIDE SEQUENCE [LARGE SCALE GENOMIC DNA]</scope>
    <source>
        <strain evidence="2 3">MD-104</strain>
    </source>
</reference>
<evidence type="ECO:0000313" key="3">
    <source>
        <dbReference type="Proteomes" id="UP000218811"/>
    </source>
</evidence>
<accession>A0A2H3JV99</accession>
<feature type="compositionally biased region" description="Low complexity" evidence="1">
    <location>
        <begin position="587"/>
        <end position="620"/>
    </location>
</feature>
<sequence>MDPADAQDLREFLEAEQRRKEMFGDPDEEEVAMDPVSLRLPQAPKTPDKRATSQPRCKSRSRGRRTSVAPRAGQQARAPRSLPHIDPLGDDPFENYVSSSEDELAVWAVDTSTPARPRKPRPSQVNDIIDVMSSPSPSPPPVRRAKSRGPTQNASREPSPPRARSIPRGRSKTPAQRKTNMSPPPIPKSSKSQLLTPPPSVQSCTPDIVSHSGPVVPHFPSPPPRPKPRPRYKGAVSHAEIGVTEASRALLRPHNAKKATTSTKLLRQATPGPSNAASTSRLVAEVAIPYNPGASTPFKNIQRVSPKRSARRIADDSDTDIAATRVDKGKGKQRSSTTNLGDPGEHELPARHASSASALRLANEPPSPGSARQRRAKSAAPLRSRKRKRVVSLSPSSASGESENDDQDLASYPNYYRSQTRDDQPGPSSRRASYGVPARRARSQPRSADESDGDGHRRHSRAHHALHVPSSDSFSSMHSPMMSYMPRVNERYPPPMTHDPQWHYQIAQMWHHLAYLLHSSPGMSGFQGSKPAYPPPFAMPSPRHRQLHSERRQAVESLYDASTSRLSSFDAAPMSDIPLPPFTSAFSDGTLPPSSPLSGTSGRSSSGPSSPVLRSQSVARGRSKSVGRRVSFMMSGSDRPVIPTSAADLSSDDEVAFLAVPQRARSRSRQVVDRDDRAGGQEKGKGTGLTRSSSLKLTSSMGTPRLSEKAKGKQRAGDEEEVPPSESGGSSDVGRWERGRTPGPPGQRAKSMFGRLGGGR</sequence>
<feature type="compositionally biased region" description="Low complexity" evidence="1">
    <location>
        <begin position="391"/>
        <end position="401"/>
    </location>
</feature>
<keyword evidence="3" id="KW-1185">Reference proteome</keyword>
<dbReference type="OrthoDB" id="2420608at2759"/>
<feature type="compositionally biased region" description="Basic residues" evidence="1">
    <location>
        <begin position="456"/>
        <end position="466"/>
    </location>
</feature>
<feature type="region of interest" description="Disordered" evidence="1">
    <location>
        <begin position="580"/>
        <end position="647"/>
    </location>
</feature>
<name>A0A2H3JV99_WOLCO</name>
<feature type="compositionally biased region" description="Basic residues" evidence="1">
    <location>
        <begin position="372"/>
        <end position="390"/>
    </location>
</feature>
<feature type="region of interest" description="Disordered" evidence="1">
    <location>
        <begin position="524"/>
        <end position="556"/>
    </location>
</feature>
<proteinExistence type="predicted"/>
<evidence type="ECO:0000313" key="2">
    <source>
        <dbReference type="EMBL" id="PCH40087.1"/>
    </source>
</evidence>
<dbReference type="EMBL" id="KB468053">
    <property type="protein sequence ID" value="PCH40087.1"/>
    <property type="molecule type" value="Genomic_DNA"/>
</dbReference>
<feature type="region of interest" description="Disordered" evidence="1">
    <location>
        <begin position="660"/>
        <end position="760"/>
    </location>
</feature>
<dbReference type="Proteomes" id="UP000218811">
    <property type="component" value="Unassembled WGS sequence"/>
</dbReference>
<evidence type="ECO:0000256" key="1">
    <source>
        <dbReference type="SAM" id="MobiDB-lite"/>
    </source>
</evidence>
<feature type="compositionally biased region" description="Low complexity" evidence="1">
    <location>
        <begin position="467"/>
        <end position="478"/>
    </location>
</feature>
<dbReference type="AlphaFoldDB" id="A0A2H3JV99"/>
<protein>
    <submittedName>
        <fullName evidence="2">Uncharacterized protein</fullName>
    </submittedName>
</protein>
<feature type="compositionally biased region" description="Low complexity" evidence="1">
    <location>
        <begin position="688"/>
        <end position="703"/>
    </location>
</feature>
<gene>
    <name evidence="2" type="ORF">WOLCODRAFT_136647</name>
</gene>
<feature type="compositionally biased region" description="Low complexity" evidence="1">
    <location>
        <begin position="724"/>
        <end position="733"/>
    </location>
</feature>
<dbReference type="STRING" id="742152.A0A2H3JV99"/>
<organism evidence="2 3">
    <name type="scientific">Wolfiporia cocos (strain MD-104)</name>
    <name type="common">Brown rot fungus</name>
    <dbReference type="NCBI Taxonomy" id="742152"/>
    <lineage>
        <taxon>Eukaryota</taxon>
        <taxon>Fungi</taxon>
        <taxon>Dikarya</taxon>
        <taxon>Basidiomycota</taxon>
        <taxon>Agaricomycotina</taxon>
        <taxon>Agaricomycetes</taxon>
        <taxon>Polyporales</taxon>
        <taxon>Phaeolaceae</taxon>
        <taxon>Wolfiporia</taxon>
    </lineage>
</organism>